<name>A0ABS7QLJ4_9ACTN</name>
<keyword evidence="1" id="KW-1133">Transmembrane helix</keyword>
<proteinExistence type="predicted"/>
<protein>
    <submittedName>
        <fullName evidence="3">Pilus assembly protein</fullName>
    </submittedName>
</protein>
<evidence type="ECO:0000259" key="2">
    <source>
        <dbReference type="Pfam" id="PF07811"/>
    </source>
</evidence>
<feature type="domain" description="TadE-like" evidence="2">
    <location>
        <begin position="15"/>
        <end position="57"/>
    </location>
</feature>
<evidence type="ECO:0000313" key="3">
    <source>
        <dbReference type="EMBL" id="MBY8884048.1"/>
    </source>
</evidence>
<dbReference type="InterPro" id="IPR012495">
    <property type="entry name" value="TadE-like_dom"/>
</dbReference>
<keyword evidence="1" id="KW-0472">Membrane</keyword>
<organism evidence="3 4">
    <name type="scientific">Streptantibioticus parmotrematis</name>
    <dbReference type="NCBI Taxonomy" id="2873249"/>
    <lineage>
        <taxon>Bacteria</taxon>
        <taxon>Bacillati</taxon>
        <taxon>Actinomycetota</taxon>
        <taxon>Actinomycetes</taxon>
        <taxon>Kitasatosporales</taxon>
        <taxon>Streptomycetaceae</taxon>
        <taxon>Streptantibioticus</taxon>
    </lineage>
</organism>
<dbReference type="EMBL" id="JAINVZ010000002">
    <property type="protein sequence ID" value="MBY8884048.1"/>
    <property type="molecule type" value="Genomic_DNA"/>
</dbReference>
<feature type="transmembrane region" description="Helical" evidence="1">
    <location>
        <begin position="21"/>
        <end position="45"/>
    </location>
</feature>
<evidence type="ECO:0000313" key="4">
    <source>
        <dbReference type="Proteomes" id="UP001198565"/>
    </source>
</evidence>
<evidence type="ECO:0000256" key="1">
    <source>
        <dbReference type="SAM" id="Phobius"/>
    </source>
</evidence>
<dbReference type="Proteomes" id="UP001198565">
    <property type="component" value="Unassembled WGS sequence"/>
</dbReference>
<dbReference type="Pfam" id="PF07811">
    <property type="entry name" value="TadE"/>
    <property type="match status" value="1"/>
</dbReference>
<keyword evidence="1" id="KW-0812">Transmembrane</keyword>
<gene>
    <name evidence="3" type="ORF">K7472_04215</name>
</gene>
<reference evidence="3 4" key="1">
    <citation type="submission" date="2021-08" db="EMBL/GenBank/DDBJ databases">
        <title>Streptomyces sp. PTM05 isolated from lichen.</title>
        <authorList>
            <person name="Somphong A."/>
            <person name="Phongsopitanun W."/>
            <person name="Tanasupawat S."/>
        </authorList>
    </citation>
    <scope>NUCLEOTIDE SEQUENCE [LARGE SCALE GENOMIC DNA]</scope>
    <source>
        <strain evidence="3 4">Ptm05</strain>
    </source>
</reference>
<dbReference type="RefSeq" id="WP_222973969.1">
    <property type="nucleotide sequence ID" value="NZ_JAINVZ010000002.1"/>
</dbReference>
<accession>A0ABS7QLJ4</accession>
<keyword evidence="4" id="KW-1185">Reference proteome</keyword>
<comment type="caution">
    <text evidence="3">The sequence shown here is derived from an EMBL/GenBank/DDBJ whole genome shotgun (WGS) entry which is preliminary data.</text>
</comment>
<sequence>MRPRDVRKGLRSDRGQISVELLGMTPLILLTLLLIWQFVLAGYTFTLAGDAADRAARAAAVGQDARAAADADLPSAWAANASVAVGGSGDVVTAKVALKVPVLVPGFLAFPFTVDGTAGAGKETP</sequence>